<dbReference type="InterPro" id="IPR041354">
    <property type="entry name" value="4PPT_N"/>
</dbReference>
<evidence type="ECO:0000256" key="2">
    <source>
        <dbReference type="PIRSR" id="PIRSR603542-1"/>
    </source>
</evidence>
<protein>
    <recommendedName>
        <fullName evidence="8">4'-phosphopantetheinyl transferase superfamily protein</fullName>
    </recommendedName>
</protein>
<reference evidence="6 7" key="1">
    <citation type="submission" date="2016-05" db="EMBL/GenBank/DDBJ databases">
        <title>Draft genome sequence of a porcine commensal Rothia nasimurium.</title>
        <authorList>
            <person name="Gaiser R.A."/>
            <person name="Van Baarlen P."/>
            <person name="Wells J.M."/>
        </authorList>
    </citation>
    <scope>NUCLEOTIDE SEQUENCE [LARGE SCALE GENOMIC DNA]</scope>
    <source>
        <strain evidence="6 7">PT-32</strain>
    </source>
</reference>
<gene>
    <name evidence="6" type="ORF">A7979_04505</name>
</gene>
<feature type="binding site" evidence="3">
    <location>
        <position position="93"/>
    </location>
    <ligand>
        <name>Mg(2+)</name>
        <dbReference type="ChEBI" id="CHEBI:18420"/>
    </ligand>
</feature>
<keyword evidence="3" id="KW-0460">Magnesium</keyword>
<dbReference type="InterPro" id="IPR008278">
    <property type="entry name" value="4-PPantetheinyl_Trfase_dom"/>
</dbReference>
<organism evidence="6 7">
    <name type="scientific">Rothia nasimurium</name>
    <dbReference type="NCBI Taxonomy" id="85336"/>
    <lineage>
        <taxon>Bacteria</taxon>
        <taxon>Bacillati</taxon>
        <taxon>Actinomycetota</taxon>
        <taxon>Actinomycetes</taxon>
        <taxon>Micrococcales</taxon>
        <taxon>Micrococcaceae</taxon>
        <taxon>Rothia</taxon>
    </lineage>
</organism>
<dbReference type="AlphaFoldDB" id="A0A1Y1RP32"/>
<dbReference type="GO" id="GO:0008897">
    <property type="term" value="F:holo-[acyl-carrier-protein] synthase activity"/>
    <property type="evidence" value="ECO:0007669"/>
    <property type="project" value="InterPro"/>
</dbReference>
<dbReference type="GO" id="GO:0005886">
    <property type="term" value="C:plasma membrane"/>
    <property type="evidence" value="ECO:0007669"/>
    <property type="project" value="TreeGrafter"/>
</dbReference>
<dbReference type="PANTHER" id="PTHR38096:SF1">
    <property type="entry name" value="ENTEROBACTIN SYNTHASE COMPONENT D"/>
    <property type="match status" value="1"/>
</dbReference>
<dbReference type="GO" id="GO:0009239">
    <property type="term" value="P:enterobactin biosynthetic process"/>
    <property type="evidence" value="ECO:0007669"/>
    <property type="project" value="InterPro"/>
</dbReference>
<dbReference type="SUPFAM" id="SSF56214">
    <property type="entry name" value="4'-phosphopantetheinyl transferase"/>
    <property type="match status" value="1"/>
</dbReference>
<comment type="cofactor">
    <cofactor evidence="3">
        <name>Mg(2+)</name>
        <dbReference type="ChEBI" id="CHEBI:18420"/>
    </cofactor>
</comment>
<dbReference type="GO" id="GO:0000287">
    <property type="term" value="F:magnesium ion binding"/>
    <property type="evidence" value="ECO:0007669"/>
    <property type="project" value="InterPro"/>
</dbReference>
<dbReference type="Proteomes" id="UP000192359">
    <property type="component" value="Unassembled WGS sequence"/>
</dbReference>
<comment type="caution">
    <text evidence="6">The sequence shown here is derived from an EMBL/GenBank/DDBJ whole genome shotgun (WGS) entry which is preliminary data.</text>
</comment>
<dbReference type="EMBL" id="LXWF01000040">
    <property type="protein sequence ID" value="ORC16616.1"/>
    <property type="molecule type" value="Genomic_DNA"/>
</dbReference>
<dbReference type="PANTHER" id="PTHR38096">
    <property type="entry name" value="ENTEROBACTIN SYNTHASE COMPONENT D"/>
    <property type="match status" value="1"/>
</dbReference>
<dbReference type="Pfam" id="PF17837">
    <property type="entry name" value="4PPT_N"/>
    <property type="match status" value="1"/>
</dbReference>
<evidence type="ECO:0000313" key="6">
    <source>
        <dbReference type="EMBL" id="ORC16616.1"/>
    </source>
</evidence>
<evidence type="ECO:0000256" key="1">
    <source>
        <dbReference type="ARBA" id="ARBA00022679"/>
    </source>
</evidence>
<feature type="domain" description="4'-phosphopantetheinyl transferase" evidence="4">
    <location>
        <begin position="87"/>
        <end position="163"/>
    </location>
</feature>
<feature type="binding site" evidence="2">
    <location>
        <position position="140"/>
    </location>
    <ligand>
        <name>CoA</name>
        <dbReference type="ChEBI" id="CHEBI:57287"/>
    </ligand>
</feature>
<feature type="binding site" evidence="2">
    <location>
        <position position="136"/>
    </location>
    <ligand>
        <name>CoA</name>
        <dbReference type="ChEBI" id="CHEBI:57287"/>
    </ligand>
</feature>
<feature type="binding site" evidence="2">
    <location>
        <begin position="69"/>
        <end position="70"/>
    </location>
    <ligand>
        <name>CoA</name>
        <dbReference type="ChEBI" id="CHEBI:57287"/>
    </ligand>
</feature>
<proteinExistence type="predicted"/>
<dbReference type="Pfam" id="PF01648">
    <property type="entry name" value="ACPS"/>
    <property type="match status" value="1"/>
</dbReference>
<keyword evidence="3" id="KW-0479">Metal-binding</keyword>
<feature type="binding site" evidence="3">
    <location>
        <position position="92"/>
    </location>
    <ligand>
        <name>Mg(2+)</name>
        <dbReference type="ChEBI" id="CHEBI:18420"/>
    </ligand>
</feature>
<evidence type="ECO:0000259" key="5">
    <source>
        <dbReference type="Pfam" id="PF17837"/>
    </source>
</evidence>
<sequence>MEADAPQSVLLPEERAAIMGAAPLRIAEYASVRACARRALGRLGYPAGPIVPGKYREPQWPQGIVGSLTHCEGYRAAAVARKSEVLAIGIDAELNKPLPEGVTEMVTVGAESQMLAHLFEIEPTIAWDRLLFSAKESIYKAWFPLSGIWLDFKECELTIHVPSRTFIGKVLIPGVKTDAGILVGFNGTWTIYHRWIVTAVWDPIFHAPAP</sequence>
<feature type="binding site" evidence="2">
    <location>
        <position position="33"/>
    </location>
    <ligand>
        <name>CoA</name>
        <dbReference type="ChEBI" id="CHEBI:57287"/>
    </ligand>
</feature>
<evidence type="ECO:0000259" key="4">
    <source>
        <dbReference type="Pfam" id="PF01648"/>
    </source>
</evidence>
<feature type="domain" description="4'-phosphopantetheinyl transferase N-terminal" evidence="5">
    <location>
        <begin position="13"/>
        <end position="80"/>
    </location>
</feature>
<dbReference type="InterPro" id="IPR037143">
    <property type="entry name" value="4-PPantetheinyl_Trfase_dom_sf"/>
</dbReference>
<keyword evidence="7" id="KW-1185">Reference proteome</keyword>
<accession>A0A1Y1RP32</accession>
<evidence type="ECO:0008006" key="8">
    <source>
        <dbReference type="Google" id="ProtNLM"/>
    </source>
</evidence>
<feature type="binding site" evidence="2">
    <location>
        <position position="91"/>
    </location>
    <ligand>
        <name>CoA</name>
        <dbReference type="ChEBI" id="CHEBI:57287"/>
    </ligand>
</feature>
<keyword evidence="1" id="KW-0808">Transferase</keyword>
<dbReference type="GO" id="GO:0009366">
    <property type="term" value="C:enterobactin synthetase complex"/>
    <property type="evidence" value="ECO:0007669"/>
    <property type="project" value="InterPro"/>
</dbReference>
<feature type="binding site" evidence="2">
    <location>
        <position position="25"/>
    </location>
    <ligand>
        <name>CoA</name>
        <dbReference type="ChEBI" id="CHEBI:57287"/>
    </ligand>
</feature>
<dbReference type="PRINTS" id="PR01399">
    <property type="entry name" value="ENTSNTHTASED"/>
</dbReference>
<dbReference type="InterPro" id="IPR003542">
    <property type="entry name" value="Enbac_synth_compD-like"/>
</dbReference>
<evidence type="ECO:0000256" key="3">
    <source>
        <dbReference type="PIRSR" id="PIRSR603542-2"/>
    </source>
</evidence>
<evidence type="ECO:0000313" key="7">
    <source>
        <dbReference type="Proteomes" id="UP000192359"/>
    </source>
</evidence>
<feature type="binding site" evidence="2">
    <location>
        <position position="150"/>
    </location>
    <ligand>
        <name>CoA</name>
        <dbReference type="ChEBI" id="CHEBI:57287"/>
    </ligand>
</feature>
<feature type="binding site" evidence="3">
    <location>
        <position position="91"/>
    </location>
    <ligand>
        <name>Mg(2+)</name>
        <dbReference type="ChEBI" id="CHEBI:18420"/>
    </ligand>
</feature>
<name>A0A1Y1RP32_9MICC</name>